<dbReference type="Pfam" id="PF14529">
    <property type="entry name" value="Exo_endo_phos_2"/>
    <property type="match status" value="1"/>
</dbReference>
<dbReference type="SUPFAM" id="SSF56219">
    <property type="entry name" value="DNase I-like"/>
    <property type="match status" value="1"/>
</dbReference>
<comment type="caution">
    <text evidence="3">The sequence shown here is derived from an EMBL/GenBank/DDBJ whole genome shotgun (WGS) entry which is preliminary data.</text>
</comment>
<dbReference type="AlphaFoldDB" id="A0AAV1LE83"/>
<dbReference type="InterPro" id="IPR005135">
    <property type="entry name" value="Endo/exonuclease/phosphatase"/>
</dbReference>
<evidence type="ECO:0000256" key="1">
    <source>
        <dbReference type="SAM" id="Coils"/>
    </source>
</evidence>
<evidence type="ECO:0000313" key="3">
    <source>
        <dbReference type="EMBL" id="CAK1593608.1"/>
    </source>
</evidence>
<dbReference type="Proteomes" id="UP001314205">
    <property type="component" value="Unassembled WGS sequence"/>
</dbReference>
<keyword evidence="4" id="KW-1185">Reference proteome</keyword>
<protein>
    <recommendedName>
        <fullName evidence="2">Reverse transcriptase domain-containing protein</fullName>
    </recommendedName>
</protein>
<reference evidence="3 4" key="1">
    <citation type="submission" date="2023-11" db="EMBL/GenBank/DDBJ databases">
        <authorList>
            <person name="Hedman E."/>
            <person name="Englund M."/>
            <person name="Stromberg M."/>
            <person name="Nyberg Akerstrom W."/>
            <person name="Nylinder S."/>
            <person name="Jareborg N."/>
            <person name="Kallberg Y."/>
            <person name="Kronander E."/>
        </authorList>
    </citation>
    <scope>NUCLEOTIDE SEQUENCE [LARGE SCALE GENOMIC DNA]</scope>
</reference>
<dbReference type="SUPFAM" id="SSF56672">
    <property type="entry name" value="DNA/RNA polymerases"/>
    <property type="match status" value="1"/>
</dbReference>
<dbReference type="Gene3D" id="3.60.10.10">
    <property type="entry name" value="Endonuclease/exonuclease/phosphatase"/>
    <property type="match status" value="1"/>
</dbReference>
<dbReference type="InterPro" id="IPR000477">
    <property type="entry name" value="RT_dom"/>
</dbReference>
<proteinExistence type="predicted"/>
<feature type="coiled-coil region" evidence="1">
    <location>
        <begin position="269"/>
        <end position="313"/>
    </location>
</feature>
<dbReference type="InterPro" id="IPR043502">
    <property type="entry name" value="DNA/RNA_pol_sf"/>
</dbReference>
<gene>
    <name evidence="3" type="ORF">PARMNEM_LOCUS13363</name>
</gene>
<feature type="domain" description="Reverse transcriptase" evidence="2">
    <location>
        <begin position="449"/>
        <end position="718"/>
    </location>
</feature>
<evidence type="ECO:0000259" key="2">
    <source>
        <dbReference type="PROSITE" id="PS50878"/>
    </source>
</evidence>
<keyword evidence="1" id="KW-0175">Coiled coil</keyword>
<dbReference type="CDD" id="cd01650">
    <property type="entry name" value="RT_nLTR_like"/>
    <property type="match status" value="1"/>
</dbReference>
<dbReference type="EMBL" id="CAVLGL010000089">
    <property type="protein sequence ID" value="CAK1593608.1"/>
    <property type="molecule type" value="Genomic_DNA"/>
</dbReference>
<dbReference type="PROSITE" id="PS50878">
    <property type="entry name" value="RT_POL"/>
    <property type="match status" value="1"/>
</dbReference>
<sequence length="885" mass="101214">MKKVDGYKIYKFPSNRPVKACILIKENSFSTLGISEYSNSNCSIVQINKAGKHIYLLSVYIEPRSDIYDTMNQLKLFLEKTKDARHIIGGDFNGWHCLWNSKLNNKRGNTIANFIHTNDLEVCNQGNTPTFETTTHGVHRDSIIDLTLTSNSLVNHVIDWKVNLEICPSSDHNGIEFKLLLDDHSIKKNKKLSTYRYHTTRINWDTIEEIFKKEIDKALPIQDNINKLDTVQLESLIVNMTLAIQNACDLILPRARSKKSQNPWWSTELENMKKELIKKHHTIHQLKRRGLSLTEALDERNKLKAEYTEALKNASISNFKEFCNKQGKDDVWSLTNKLLKTKPLTQPPSTVKLKNGCYTVNTIEAANVFLNEYFPDDTPDVTEQQREARLLMEISPETTSDPLFTTEEILDCLKVMNPNKSPGPDHLTSDICLMFAKLYPSMVTSIMNRCLELKYFPKIWKKAYIKIIPKPNKSDYYDTAAYRPIGLINVFGKLLEKLIIQRITHHINSNNFACNNQYGFKEQTSTVHALKKVIDTVKQSKSNNEHVIAISLDIQAAFNNAWWPLIFKRLHKINCPKNLYDIMLSYVQDRKAQIDFADSSATKTLTRGCIQGSVCGPTCWNLILDELLECKLPGGCHIQAFADDVTLIVHDKNLKVLQNKTNQALEMITNWGFNTKLTFGPQKTQAIAFTRKAEKSIIKINNHPVHFKNTIKLLGIIIDKKLNFTQHIKSVIDKAQNIYQKLIRFVRPTWGLHGDNIDTIYKQVIEPIICYASSIWHDAIKFECVRKKLLSLQRGFAIKIVRGFRTLSTAASISLANLIPLPAKILETAEIESTRITGISKFLPQDITLDGPAQPSTIIHPANRVKINFNIASKYEHIVEHQLEF</sequence>
<evidence type="ECO:0000313" key="4">
    <source>
        <dbReference type="Proteomes" id="UP001314205"/>
    </source>
</evidence>
<dbReference type="GO" id="GO:0003824">
    <property type="term" value="F:catalytic activity"/>
    <property type="evidence" value="ECO:0007669"/>
    <property type="project" value="InterPro"/>
</dbReference>
<dbReference type="GO" id="GO:0071897">
    <property type="term" value="P:DNA biosynthetic process"/>
    <property type="evidence" value="ECO:0007669"/>
    <property type="project" value="UniProtKB-ARBA"/>
</dbReference>
<organism evidence="3 4">
    <name type="scientific">Parnassius mnemosyne</name>
    <name type="common">clouded apollo</name>
    <dbReference type="NCBI Taxonomy" id="213953"/>
    <lineage>
        <taxon>Eukaryota</taxon>
        <taxon>Metazoa</taxon>
        <taxon>Ecdysozoa</taxon>
        <taxon>Arthropoda</taxon>
        <taxon>Hexapoda</taxon>
        <taxon>Insecta</taxon>
        <taxon>Pterygota</taxon>
        <taxon>Neoptera</taxon>
        <taxon>Endopterygota</taxon>
        <taxon>Lepidoptera</taxon>
        <taxon>Glossata</taxon>
        <taxon>Ditrysia</taxon>
        <taxon>Papilionoidea</taxon>
        <taxon>Papilionidae</taxon>
        <taxon>Parnassiinae</taxon>
        <taxon>Parnassini</taxon>
        <taxon>Parnassius</taxon>
        <taxon>Driopa</taxon>
    </lineage>
</organism>
<name>A0AAV1LE83_9NEOP</name>
<accession>A0AAV1LE83</accession>
<dbReference type="InterPro" id="IPR036691">
    <property type="entry name" value="Endo/exonu/phosph_ase_sf"/>
</dbReference>
<dbReference type="Pfam" id="PF00078">
    <property type="entry name" value="RVT_1"/>
    <property type="match status" value="1"/>
</dbReference>
<dbReference type="PANTHER" id="PTHR19446">
    <property type="entry name" value="REVERSE TRANSCRIPTASES"/>
    <property type="match status" value="1"/>
</dbReference>